<dbReference type="AlphaFoldDB" id="A0AA40VP74"/>
<dbReference type="SMART" id="SM00530">
    <property type="entry name" value="HTH_XRE"/>
    <property type="match status" value="1"/>
</dbReference>
<organism evidence="2 3">
    <name type="scientific">Komarekiella delphini-convector SJRDD-AB1</name>
    <dbReference type="NCBI Taxonomy" id="2593771"/>
    <lineage>
        <taxon>Bacteria</taxon>
        <taxon>Bacillati</taxon>
        <taxon>Cyanobacteriota</taxon>
        <taxon>Cyanophyceae</taxon>
        <taxon>Nostocales</taxon>
        <taxon>Nostocaceae</taxon>
        <taxon>Komarekiella</taxon>
        <taxon>Komarekiella delphini-convector</taxon>
    </lineage>
</organism>
<dbReference type="InterPro" id="IPR001387">
    <property type="entry name" value="Cro/C1-type_HTH"/>
</dbReference>
<feature type="domain" description="HTH cro/C1-type" evidence="1">
    <location>
        <begin position="11"/>
        <end position="65"/>
    </location>
</feature>
<accession>A0AA40VP74</accession>
<protein>
    <submittedName>
        <fullName evidence="2">Helix-turn-helix domain-containing protein</fullName>
    </submittedName>
</protein>
<comment type="caution">
    <text evidence="2">The sequence shown here is derived from an EMBL/GenBank/DDBJ whole genome shotgun (WGS) entry which is preliminary data.</text>
</comment>
<dbReference type="CDD" id="cd00093">
    <property type="entry name" value="HTH_XRE"/>
    <property type="match status" value="1"/>
</dbReference>
<dbReference type="Pfam" id="PF12727">
    <property type="entry name" value="PBP_like"/>
    <property type="match status" value="1"/>
</dbReference>
<dbReference type="SUPFAM" id="SSF53850">
    <property type="entry name" value="Periplasmic binding protein-like II"/>
    <property type="match status" value="1"/>
</dbReference>
<dbReference type="RefSeq" id="WP_191756246.1">
    <property type="nucleotide sequence ID" value="NZ_VJXY01000002.1"/>
</dbReference>
<dbReference type="InterPro" id="IPR024370">
    <property type="entry name" value="PBP_domain"/>
</dbReference>
<gene>
    <name evidence="2" type="ORF">FNW02_03800</name>
</gene>
<keyword evidence="3" id="KW-1185">Reference proteome</keyword>
<dbReference type="Proteomes" id="UP001165986">
    <property type="component" value="Unassembled WGS sequence"/>
</dbReference>
<proteinExistence type="predicted"/>
<dbReference type="EMBL" id="VJXY01000002">
    <property type="protein sequence ID" value="MBD6614997.1"/>
    <property type="molecule type" value="Genomic_DNA"/>
</dbReference>
<evidence type="ECO:0000313" key="3">
    <source>
        <dbReference type="Proteomes" id="UP001165986"/>
    </source>
</evidence>
<reference evidence="2" key="1">
    <citation type="submission" date="2019-07" db="EMBL/GenBank/DDBJ databases">
        <title>Toxilogical consequences of a new and cryptic species of cyanobacteria (Komarekiella delphini-convector) recovered from the epidermis of a bottlenose dolphin and 1500 ft. in the air.</title>
        <authorList>
            <person name="Brown A.O."/>
            <person name="Dvorak P."/>
            <person name="Villanueva C.D."/>
            <person name="Foss A.J."/>
            <person name="Garvey A.D."/>
            <person name="Gibson Q.A."/>
            <person name="Johansen J.R."/>
            <person name="Casamatta D.A."/>
        </authorList>
    </citation>
    <scope>NUCLEOTIDE SEQUENCE</scope>
    <source>
        <strain evidence="2">SJRDD-AB1</strain>
    </source>
</reference>
<dbReference type="SUPFAM" id="SSF47413">
    <property type="entry name" value="lambda repressor-like DNA-binding domains"/>
    <property type="match status" value="1"/>
</dbReference>
<dbReference type="GO" id="GO:0003677">
    <property type="term" value="F:DNA binding"/>
    <property type="evidence" value="ECO:0007669"/>
    <property type="project" value="InterPro"/>
</dbReference>
<dbReference type="InterPro" id="IPR010982">
    <property type="entry name" value="Lambda_DNA-bd_dom_sf"/>
</dbReference>
<dbReference type="Gene3D" id="3.40.190.10">
    <property type="entry name" value="Periplasmic binding protein-like II"/>
    <property type="match status" value="1"/>
</dbReference>
<dbReference type="PROSITE" id="PS50943">
    <property type="entry name" value="HTH_CROC1"/>
    <property type="match status" value="1"/>
</dbReference>
<dbReference type="PANTHER" id="PTHR38431:SF1">
    <property type="entry name" value="BLL2305 PROTEIN"/>
    <property type="match status" value="1"/>
</dbReference>
<dbReference type="Gene3D" id="1.10.260.40">
    <property type="entry name" value="lambda repressor-like DNA-binding domains"/>
    <property type="match status" value="1"/>
</dbReference>
<dbReference type="Pfam" id="PF01381">
    <property type="entry name" value="HTH_3"/>
    <property type="match status" value="1"/>
</dbReference>
<evidence type="ECO:0000259" key="1">
    <source>
        <dbReference type="PROSITE" id="PS50943"/>
    </source>
</evidence>
<evidence type="ECO:0000313" key="2">
    <source>
        <dbReference type="EMBL" id="MBD6614997.1"/>
    </source>
</evidence>
<dbReference type="PANTHER" id="PTHR38431">
    <property type="entry name" value="BLL2305 PROTEIN"/>
    <property type="match status" value="1"/>
</dbReference>
<name>A0AA40VP74_9NOST</name>
<sequence length="419" mass="45108">MKQDNDLRNNLKSIRTRLGMSQQDLANLAGVTRQTISGVESGQYAPSVAITLRLAKALGCQVEDLFWLERDLLEIEAVLAKPAATGQQTRVSLARVGGQWIAYPLIGKDAFRQDMIPADGEAVAVSHPVIGSGLSISGSDVGASPVIRGVSKLPLAKNEHHPKGEGTSQTDKVRVRLLNDNLDTLHNTVVIAGCAPVISLWARATERWHPQLRVQFNFANSMSALDSLCRGEAHIAGMHLYDSQADEYNTPFVRDVLAGRGAVLITLGVWEEGLLVQSGNPMGIRTVTDLVAGGAAIVNREIGAGTRLLLEQKLEQQQIPFHAVQGFDHIVTSHQDVAQAVALGVADVGISTASVAAAFGLGFIPLHHSRYDLVILKEYLEEAPVQQLLSTLGHRMIHSQFEILGGYDISRIGEVVATV</sequence>